<protein>
    <submittedName>
        <fullName evidence="2">Hydrothetical protein</fullName>
    </submittedName>
</protein>
<dbReference type="GeneID" id="25153362"/>
<dbReference type="RefSeq" id="WP_050003238.1">
    <property type="nucleotide sequence ID" value="NZ_CP008887.1"/>
</dbReference>
<evidence type="ECO:0000259" key="1">
    <source>
        <dbReference type="SMART" id="SM01022"/>
    </source>
</evidence>
<dbReference type="AlphaFoldDB" id="A0A097QUW5"/>
<dbReference type="Pfam" id="PF04266">
    <property type="entry name" value="ASCH"/>
    <property type="match status" value="1"/>
</dbReference>
<reference evidence="2 3" key="1">
    <citation type="journal article" date="2015" name="Int. J. Syst. Evol. Microbiol.">
        <title>Thermococcus eurythermalis sp. nov., a conditional piezophilic hyperthermophilic archaeon with a wide temperature range isolated from an oil-immersed chimney in the Guaymas Basin.</title>
        <authorList>
            <person name="Zhao W."/>
            <person name="Zeng X."/>
            <person name="Xiao X."/>
        </authorList>
    </citation>
    <scope>NUCLEOTIDE SEQUENCE [LARGE SCALE GENOMIC DNA]</scope>
    <source>
        <strain evidence="2 3">A501</strain>
    </source>
</reference>
<accession>A0A097QUW5</accession>
<dbReference type="Proteomes" id="UP000029980">
    <property type="component" value="Chromosome"/>
</dbReference>
<dbReference type="SUPFAM" id="SSF88697">
    <property type="entry name" value="PUA domain-like"/>
    <property type="match status" value="1"/>
</dbReference>
<gene>
    <name evidence="2" type="ORF">TEU_07925</name>
</gene>
<dbReference type="HOGENOM" id="CLU_117042_0_0_2"/>
<dbReference type="EMBL" id="CP008887">
    <property type="protein sequence ID" value="AIU70266.1"/>
    <property type="molecule type" value="Genomic_DNA"/>
</dbReference>
<evidence type="ECO:0000313" key="3">
    <source>
        <dbReference type="Proteomes" id="UP000029980"/>
    </source>
</evidence>
<evidence type="ECO:0000313" key="2">
    <source>
        <dbReference type="EMBL" id="AIU70266.1"/>
    </source>
</evidence>
<sequence>MRRKSVRIRKFMLIDSAYKSRILRGDKVTTIRYGLYEAEPGSEVYLVITPSDTAVAKVRITRVERKKVKELTNEDAKLDGFSDVRELLRELNRIYGELYGDDEVTIIGFEVIKRFEDGIPLKWLKGLNYREPEEIARLYLENQDRLNFNRETDFIMRRIYNEGLGRAVRTFGPKKVQGALLKVYHGLYGAGLI</sequence>
<feature type="domain" description="ASCH" evidence="1">
    <location>
        <begin position="12"/>
        <end position="113"/>
    </location>
</feature>
<dbReference type="KEGG" id="teu:TEU_07925"/>
<name>A0A097QUW5_9EURY</name>
<dbReference type="PANTHER" id="PTHR42250">
    <property type="entry name" value="ASCH DOMAIN-CONTAINING PROTEIN"/>
    <property type="match status" value="1"/>
</dbReference>
<dbReference type="STRING" id="1505907.TEU_07925"/>
<dbReference type="OrthoDB" id="31314at2157"/>
<dbReference type="SMART" id="SM01022">
    <property type="entry name" value="ASCH"/>
    <property type="match status" value="1"/>
</dbReference>
<dbReference type="PANTHER" id="PTHR42250:SF1">
    <property type="entry name" value="ASCH DOMAIN-CONTAINING PROTEIN"/>
    <property type="match status" value="1"/>
</dbReference>
<dbReference type="InterPro" id="IPR015947">
    <property type="entry name" value="PUA-like_sf"/>
</dbReference>
<organism evidence="2 3">
    <name type="scientific">Thermococcus eurythermalis</name>
    <dbReference type="NCBI Taxonomy" id="1505907"/>
    <lineage>
        <taxon>Archaea</taxon>
        <taxon>Methanobacteriati</taxon>
        <taxon>Methanobacteriota</taxon>
        <taxon>Thermococci</taxon>
        <taxon>Thermococcales</taxon>
        <taxon>Thermococcaceae</taxon>
        <taxon>Thermococcus</taxon>
    </lineage>
</organism>
<dbReference type="Gene3D" id="2.30.130.30">
    <property type="entry name" value="Hypothetical protein"/>
    <property type="match status" value="1"/>
</dbReference>
<keyword evidence="3" id="KW-1185">Reference proteome</keyword>
<proteinExistence type="predicted"/>
<dbReference type="InterPro" id="IPR007374">
    <property type="entry name" value="ASCH_domain"/>
</dbReference>
<dbReference type="CDD" id="cd06552">
    <property type="entry name" value="ASCH_yqfb_like"/>
    <property type="match status" value="1"/>
</dbReference>